<dbReference type="PANTHER" id="PTHR30213">
    <property type="entry name" value="INNER MEMBRANE PROTEIN YHJD"/>
    <property type="match status" value="1"/>
</dbReference>
<evidence type="ECO:0000256" key="2">
    <source>
        <dbReference type="ARBA" id="ARBA00022475"/>
    </source>
</evidence>
<keyword evidence="2" id="KW-1003">Cell membrane</keyword>
<keyword evidence="8" id="KW-1185">Reference proteome</keyword>
<dbReference type="OrthoDB" id="977385at2"/>
<feature type="transmembrane region" description="Helical" evidence="6">
    <location>
        <begin position="48"/>
        <end position="70"/>
    </location>
</feature>
<feature type="transmembrane region" description="Helical" evidence="6">
    <location>
        <begin position="195"/>
        <end position="213"/>
    </location>
</feature>
<keyword evidence="5 6" id="KW-0472">Membrane</keyword>
<accession>A0A1M5LEL1</accession>
<sequence length="324" mass="36562">MSTKKATKYRGEEAKWPHQIPFSGWMDIGKRVFQEIKTDHVQIISAGVAFYFFLAIFPTIVAAISIYGLILEAEQMQNQISRLSVVLPEQAFGMITDFLEPILERSKKEIGWGLFISIMISIWSANKGTNALFQGVNIAYDETDSRGIIKKNLLSLLFTLGGLVIGLISLLIVIFFPLLIKDLGLNPKIEDMLQWLRWVILGLILIFNLSMVYKIAPCRTSPRFGWVSWGAIIGTLFWLGGSMLFSWYVANFGSYDDLYGSFAAVAILLLWLFLTAFIVLVGAEINSEMEHQTRQDTTIGSERPMGERNAWHADNCAVKNEDEE</sequence>
<reference evidence="8" key="1">
    <citation type="submission" date="2016-11" db="EMBL/GenBank/DDBJ databases">
        <authorList>
            <person name="Varghese N."/>
            <person name="Submissions S."/>
        </authorList>
    </citation>
    <scope>NUCLEOTIDE SEQUENCE [LARGE SCALE GENOMIC DNA]</scope>
    <source>
        <strain evidence="8">DSM 24579</strain>
    </source>
</reference>
<keyword evidence="4 6" id="KW-1133">Transmembrane helix</keyword>
<dbReference type="PIRSF" id="PIRSF035875">
    <property type="entry name" value="RNase_BN"/>
    <property type="match status" value="1"/>
</dbReference>
<dbReference type="Pfam" id="PF03631">
    <property type="entry name" value="Virul_fac_BrkB"/>
    <property type="match status" value="1"/>
</dbReference>
<evidence type="ECO:0000256" key="6">
    <source>
        <dbReference type="SAM" id="Phobius"/>
    </source>
</evidence>
<evidence type="ECO:0000313" key="7">
    <source>
        <dbReference type="EMBL" id="SHG63380.1"/>
    </source>
</evidence>
<dbReference type="EMBL" id="FQVT01000019">
    <property type="protein sequence ID" value="SHG63380.1"/>
    <property type="molecule type" value="Genomic_DNA"/>
</dbReference>
<feature type="transmembrane region" description="Helical" evidence="6">
    <location>
        <begin position="262"/>
        <end position="285"/>
    </location>
</feature>
<dbReference type="GO" id="GO:0005886">
    <property type="term" value="C:plasma membrane"/>
    <property type="evidence" value="ECO:0007669"/>
    <property type="project" value="UniProtKB-SubCell"/>
</dbReference>
<evidence type="ECO:0000256" key="1">
    <source>
        <dbReference type="ARBA" id="ARBA00004651"/>
    </source>
</evidence>
<evidence type="ECO:0000256" key="3">
    <source>
        <dbReference type="ARBA" id="ARBA00022692"/>
    </source>
</evidence>
<keyword evidence="3 6" id="KW-0812">Transmembrane</keyword>
<dbReference type="AlphaFoldDB" id="A0A1M5LEL1"/>
<comment type="subcellular location">
    <subcellularLocation>
        <location evidence="1">Cell membrane</location>
        <topology evidence="1">Multi-pass membrane protein</topology>
    </subcellularLocation>
</comment>
<organism evidence="7 8">
    <name type="scientific">Salegentibacter echinorum</name>
    <dbReference type="NCBI Taxonomy" id="1073325"/>
    <lineage>
        <taxon>Bacteria</taxon>
        <taxon>Pseudomonadati</taxon>
        <taxon>Bacteroidota</taxon>
        <taxon>Flavobacteriia</taxon>
        <taxon>Flavobacteriales</taxon>
        <taxon>Flavobacteriaceae</taxon>
        <taxon>Salegentibacter</taxon>
    </lineage>
</organism>
<protein>
    <submittedName>
        <fullName evidence="7">Membrane protein</fullName>
    </submittedName>
</protein>
<name>A0A1M5LEL1_SALEC</name>
<dbReference type="InterPro" id="IPR017039">
    <property type="entry name" value="Virul_fac_BrkB"/>
</dbReference>
<evidence type="ECO:0000256" key="5">
    <source>
        <dbReference type="ARBA" id="ARBA00023136"/>
    </source>
</evidence>
<proteinExistence type="predicted"/>
<evidence type="ECO:0000256" key="4">
    <source>
        <dbReference type="ARBA" id="ARBA00022989"/>
    </source>
</evidence>
<evidence type="ECO:0000313" key="8">
    <source>
        <dbReference type="Proteomes" id="UP000183945"/>
    </source>
</evidence>
<feature type="transmembrane region" description="Helical" evidence="6">
    <location>
        <begin position="153"/>
        <end position="180"/>
    </location>
</feature>
<dbReference type="RefSeq" id="WP_072881564.1">
    <property type="nucleotide sequence ID" value="NZ_FQVT01000019.1"/>
</dbReference>
<dbReference type="Proteomes" id="UP000183945">
    <property type="component" value="Unassembled WGS sequence"/>
</dbReference>
<gene>
    <name evidence="7" type="ORF">SAMN05444483_11945</name>
</gene>
<dbReference type="NCBIfam" id="TIGR00765">
    <property type="entry name" value="yihY_not_rbn"/>
    <property type="match status" value="1"/>
</dbReference>
<feature type="transmembrane region" description="Helical" evidence="6">
    <location>
        <begin position="225"/>
        <end position="250"/>
    </location>
</feature>
<dbReference type="PANTHER" id="PTHR30213:SF0">
    <property type="entry name" value="UPF0761 MEMBRANE PROTEIN YIHY"/>
    <property type="match status" value="1"/>
</dbReference>